<protein>
    <submittedName>
        <fullName evidence="1">Uncharacterized protein</fullName>
    </submittedName>
</protein>
<proteinExistence type="predicted"/>
<reference evidence="1" key="1">
    <citation type="submission" date="2019-09" db="EMBL/GenBank/DDBJ databases">
        <authorList>
            <person name="Rodrigo-Torres L."/>
            <person name="Arahal R. D."/>
            <person name="Lucena T."/>
        </authorList>
    </citation>
    <scope>NUCLEOTIDE SEQUENCE</scope>
    <source>
        <strain evidence="1">ISS653</strain>
    </source>
</reference>
<accession>A0AC61YBU9</accession>
<evidence type="ECO:0000313" key="2">
    <source>
        <dbReference type="Proteomes" id="UP000356253"/>
    </source>
</evidence>
<sequence length="131" mass="15058">MRKYTTSIILLLLFCYACSKDDDATLNDNTLAGEWILTKILCFCDENPSIPAGDQVWKFETKQQNLKVTNNVSEPYLANGEYSYMVKGDSLFIDNPNSSFNYNYKFFIKSDTLRLEDKPELDGPILLFVKN</sequence>
<comment type="caution">
    <text evidence="1">The sequence shown here is derived from an EMBL/GenBank/DDBJ whole genome shotgun (WGS) entry which is preliminary data.</text>
</comment>
<dbReference type="Proteomes" id="UP000356253">
    <property type="component" value="Unassembled WGS sequence"/>
</dbReference>
<keyword evidence="2" id="KW-1185">Reference proteome</keyword>
<gene>
    <name evidence="1" type="ORF">FVB9532_03157</name>
</gene>
<name>A0AC61YBU9_9FLAO</name>
<dbReference type="EMBL" id="CABVMM010000013">
    <property type="protein sequence ID" value="VVV01863.1"/>
    <property type="molecule type" value="Genomic_DNA"/>
</dbReference>
<organism evidence="1 2">
    <name type="scientific">Mesonia oceanica</name>
    <dbReference type="NCBI Taxonomy" id="2687242"/>
    <lineage>
        <taxon>Bacteria</taxon>
        <taxon>Pseudomonadati</taxon>
        <taxon>Bacteroidota</taxon>
        <taxon>Flavobacteriia</taxon>
        <taxon>Flavobacteriales</taxon>
        <taxon>Flavobacteriaceae</taxon>
        <taxon>Mesonia</taxon>
    </lineage>
</organism>
<evidence type="ECO:0000313" key="1">
    <source>
        <dbReference type="EMBL" id="VVV01863.1"/>
    </source>
</evidence>